<comment type="caution">
    <text evidence="7">The sequence shown here is derived from an EMBL/GenBank/DDBJ whole genome shotgun (WGS) entry which is preliminary data.</text>
</comment>
<feature type="domain" description="Ketopantoate reductase C-terminal" evidence="6">
    <location>
        <begin position="180"/>
        <end position="301"/>
    </location>
</feature>
<sequence>MTDFPHLLVSTDSGPRPTVAIVGVGAIGTVVADALSERAAVTLCRRDSVEPMSIQLGTLTHRVDAAVAGSPEGLTPVDWVVVTVKAQDTSAIGPWLDALVGPQTTVVVLQNGIGHAERVSEWVAATQVVPGVVYIAAEKVGGNLVVCRRRGAVAIGGAPASVRFAALFGESVDVRVVDDFVTESWNKLVINAALNTVTALTDSTMEITADAGVRPLVRALLAEAVEVARAEGAVMPEGSAALILDHMDSLPRAGATSMLLDRRAGRALEHDYLTGAVIAAADRHGLAVPMLRMVHGLIDALDPRDRSAVHAVSLAA</sequence>
<dbReference type="InterPro" id="IPR003710">
    <property type="entry name" value="ApbA"/>
</dbReference>
<gene>
    <name evidence="7" type="ORF">ABIE21_002844</name>
</gene>
<evidence type="ECO:0000256" key="4">
    <source>
        <dbReference type="RuleBase" id="RU362068"/>
    </source>
</evidence>
<dbReference type="NCBIfam" id="TIGR00745">
    <property type="entry name" value="apbA_panE"/>
    <property type="match status" value="1"/>
</dbReference>
<dbReference type="InterPro" id="IPR008927">
    <property type="entry name" value="6-PGluconate_DH-like_C_sf"/>
</dbReference>
<dbReference type="SUPFAM" id="SSF48179">
    <property type="entry name" value="6-phosphogluconate dehydrogenase C-terminal domain-like"/>
    <property type="match status" value="1"/>
</dbReference>
<keyword evidence="4" id="KW-0566">Pantothenate biosynthesis</keyword>
<feature type="domain" description="Ketopantoate reductase N-terminal" evidence="5">
    <location>
        <begin position="19"/>
        <end position="157"/>
    </location>
</feature>
<keyword evidence="2 4" id="KW-0521">NADP</keyword>
<dbReference type="SUPFAM" id="SSF51735">
    <property type="entry name" value="NAD(P)-binding Rossmann-fold domains"/>
    <property type="match status" value="1"/>
</dbReference>
<evidence type="ECO:0000259" key="6">
    <source>
        <dbReference type="Pfam" id="PF08546"/>
    </source>
</evidence>
<organism evidence="7 8">
    <name type="scientific">Conyzicola nivalis</name>
    <dbReference type="NCBI Taxonomy" id="1477021"/>
    <lineage>
        <taxon>Bacteria</taxon>
        <taxon>Bacillati</taxon>
        <taxon>Actinomycetota</taxon>
        <taxon>Actinomycetes</taxon>
        <taxon>Micrococcales</taxon>
        <taxon>Microbacteriaceae</taxon>
        <taxon>Conyzicola</taxon>
    </lineage>
</organism>
<comment type="pathway">
    <text evidence="4">Cofactor biosynthesis; (R)-pantothenate biosynthesis; (R)-pantoate from 3-methyl-2-oxobutanoate: step 2/2.</text>
</comment>
<evidence type="ECO:0000256" key="2">
    <source>
        <dbReference type="ARBA" id="ARBA00022857"/>
    </source>
</evidence>
<dbReference type="Pfam" id="PF08546">
    <property type="entry name" value="ApbA_C"/>
    <property type="match status" value="1"/>
</dbReference>
<comment type="function">
    <text evidence="4">Catalyzes the NADPH-dependent reduction of ketopantoate into pantoic acid.</text>
</comment>
<dbReference type="Proteomes" id="UP001549257">
    <property type="component" value="Unassembled WGS sequence"/>
</dbReference>
<evidence type="ECO:0000256" key="3">
    <source>
        <dbReference type="ARBA" id="ARBA00023002"/>
    </source>
</evidence>
<dbReference type="EMBL" id="JBEPSJ010000003">
    <property type="protein sequence ID" value="MET4583325.1"/>
    <property type="molecule type" value="Genomic_DNA"/>
</dbReference>
<dbReference type="InterPro" id="IPR051402">
    <property type="entry name" value="KPR-Related"/>
</dbReference>
<dbReference type="PANTHER" id="PTHR21708:SF26">
    <property type="entry name" value="2-DEHYDROPANTOATE 2-REDUCTASE"/>
    <property type="match status" value="1"/>
</dbReference>
<dbReference type="Gene3D" id="1.10.1040.10">
    <property type="entry name" value="N-(1-d-carboxylethyl)-l-norvaline Dehydrogenase, domain 2"/>
    <property type="match status" value="1"/>
</dbReference>
<evidence type="ECO:0000313" key="8">
    <source>
        <dbReference type="Proteomes" id="UP001549257"/>
    </source>
</evidence>
<dbReference type="InterPro" id="IPR013332">
    <property type="entry name" value="KPR_N"/>
</dbReference>
<reference evidence="7 8" key="1">
    <citation type="submission" date="2024-06" db="EMBL/GenBank/DDBJ databases">
        <title>Sorghum-associated microbial communities from plants grown in Nebraska, USA.</title>
        <authorList>
            <person name="Schachtman D."/>
        </authorList>
    </citation>
    <scope>NUCLEOTIDE SEQUENCE [LARGE SCALE GENOMIC DNA]</scope>
    <source>
        <strain evidence="7 8">2857</strain>
    </source>
</reference>
<dbReference type="PANTHER" id="PTHR21708">
    <property type="entry name" value="PROBABLE 2-DEHYDROPANTOATE 2-REDUCTASE"/>
    <property type="match status" value="1"/>
</dbReference>
<dbReference type="GO" id="GO:0008677">
    <property type="term" value="F:2-dehydropantoate 2-reductase activity"/>
    <property type="evidence" value="ECO:0007669"/>
    <property type="project" value="UniProtKB-EC"/>
</dbReference>
<dbReference type="Pfam" id="PF02558">
    <property type="entry name" value="ApbA"/>
    <property type="match status" value="1"/>
</dbReference>
<dbReference type="InterPro" id="IPR013328">
    <property type="entry name" value="6PGD_dom2"/>
</dbReference>
<evidence type="ECO:0000259" key="5">
    <source>
        <dbReference type="Pfam" id="PF02558"/>
    </source>
</evidence>
<comment type="catalytic activity">
    <reaction evidence="4">
        <text>(R)-pantoate + NADP(+) = 2-dehydropantoate + NADPH + H(+)</text>
        <dbReference type="Rhea" id="RHEA:16233"/>
        <dbReference type="ChEBI" id="CHEBI:11561"/>
        <dbReference type="ChEBI" id="CHEBI:15378"/>
        <dbReference type="ChEBI" id="CHEBI:15980"/>
        <dbReference type="ChEBI" id="CHEBI:57783"/>
        <dbReference type="ChEBI" id="CHEBI:58349"/>
        <dbReference type="EC" id="1.1.1.169"/>
    </reaction>
</comment>
<keyword evidence="8" id="KW-1185">Reference proteome</keyword>
<evidence type="ECO:0000256" key="1">
    <source>
        <dbReference type="ARBA" id="ARBA00007870"/>
    </source>
</evidence>
<dbReference type="InterPro" id="IPR036291">
    <property type="entry name" value="NAD(P)-bd_dom_sf"/>
</dbReference>
<evidence type="ECO:0000313" key="7">
    <source>
        <dbReference type="EMBL" id="MET4583325.1"/>
    </source>
</evidence>
<dbReference type="InterPro" id="IPR013752">
    <property type="entry name" value="KPA_reductase"/>
</dbReference>
<dbReference type="RefSeq" id="WP_354025483.1">
    <property type="nucleotide sequence ID" value="NZ_JBEPSJ010000003.1"/>
</dbReference>
<comment type="similarity">
    <text evidence="1 4">Belongs to the ketopantoate reductase family.</text>
</comment>
<protein>
    <recommendedName>
        <fullName evidence="4">2-dehydropantoate 2-reductase</fullName>
        <ecNumber evidence="4">1.1.1.169</ecNumber>
    </recommendedName>
    <alternativeName>
        <fullName evidence="4">Ketopantoate reductase</fullName>
    </alternativeName>
</protein>
<dbReference type="EC" id="1.1.1.169" evidence="4"/>
<keyword evidence="3 4" id="KW-0560">Oxidoreductase</keyword>
<accession>A0ABV2QQL8</accession>
<dbReference type="Gene3D" id="3.40.50.720">
    <property type="entry name" value="NAD(P)-binding Rossmann-like Domain"/>
    <property type="match status" value="1"/>
</dbReference>
<proteinExistence type="inferred from homology"/>
<name>A0ABV2QQL8_9MICO</name>